<gene>
    <name evidence="1" type="ORF">M1K48_07130</name>
</gene>
<proteinExistence type="predicted"/>
<dbReference type="EMBL" id="CP097253">
    <property type="protein sequence ID" value="UUR06735.1"/>
    <property type="molecule type" value="Genomic_DNA"/>
</dbReference>
<keyword evidence="2" id="KW-1185">Reference proteome</keyword>
<evidence type="ECO:0000313" key="1">
    <source>
        <dbReference type="EMBL" id="UUR06735.1"/>
    </source>
</evidence>
<accession>A0ABY5MSN1</accession>
<dbReference type="RefSeq" id="WP_249453884.1">
    <property type="nucleotide sequence ID" value="NZ_CP097253.1"/>
</dbReference>
<organism evidence="1 2">
    <name type="scientific">Sphingomonas glaciei</name>
    <dbReference type="NCBI Taxonomy" id="2938948"/>
    <lineage>
        <taxon>Bacteria</taxon>
        <taxon>Pseudomonadati</taxon>
        <taxon>Pseudomonadota</taxon>
        <taxon>Alphaproteobacteria</taxon>
        <taxon>Sphingomonadales</taxon>
        <taxon>Sphingomonadaceae</taxon>
        <taxon>Sphingomonas</taxon>
    </lineage>
</organism>
<dbReference type="Proteomes" id="UP000831921">
    <property type="component" value="Chromosome"/>
</dbReference>
<reference evidence="1 2" key="1">
    <citation type="submission" date="2022-05" db="EMBL/GenBank/DDBJ databases">
        <title>S8-45 Sphingomonas ultraviolaceadurans.</title>
        <authorList>
            <person name="Liu Y."/>
        </authorList>
    </citation>
    <scope>NUCLEOTIDE SEQUENCE [LARGE SCALE GENOMIC DNA]</scope>
    <source>
        <strain evidence="1 2">S8-45</strain>
    </source>
</reference>
<name>A0ABY5MSN1_9SPHN</name>
<sequence>MQMFDDEFVGGTIYSAVAPVTAEWLARVGDALDCAGTWRPTRGGGRDPGRSKVSSTSVALTEWFDSWITKRDGMWFYSDEKNEITGRIDAFAIDPSCSRRPLFQQIKFNAQETLFRDPNACNHYASTFAALCDASDAFLGWAAYTPMLRRSVENSMRLRQTKGAAPAKVAEDAHHLEYRLPDVRWLNYFGPSFIERYGPGIKGLGVRCDRTANGGAMVWATPTPFVFEEGATSFGDYPWKRPFYDALGAAFVSDDAVPGGRGEHVPSYADHLRHLSL</sequence>
<evidence type="ECO:0000313" key="2">
    <source>
        <dbReference type="Proteomes" id="UP000831921"/>
    </source>
</evidence>
<protein>
    <submittedName>
        <fullName evidence="1">Uncharacterized protein</fullName>
    </submittedName>
</protein>